<reference evidence="2" key="1">
    <citation type="journal article" date="2019" name="Int. J. Syst. Evol. Microbiol.">
        <title>The Global Catalogue of Microorganisms (GCM) 10K type strain sequencing project: providing services to taxonomists for standard genome sequencing and annotation.</title>
        <authorList>
            <consortium name="The Broad Institute Genomics Platform"/>
            <consortium name="The Broad Institute Genome Sequencing Center for Infectious Disease"/>
            <person name="Wu L."/>
            <person name="Ma J."/>
        </authorList>
    </citation>
    <scope>NUCLEOTIDE SEQUENCE [LARGE SCALE GENOMIC DNA]</scope>
    <source>
        <strain evidence="2">JCM 17017</strain>
    </source>
</reference>
<comment type="caution">
    <text evidence="1">The sequence shown here is derived from an EMBL/GenBank/DDBJ whole genome shotgun (WGS) entry which is preliminary data.</text>
</comment>
<name>A0ABP7HRK6_9PSEU</name>
<keyword evidence="2" id="KW-1185">Reference proteome</keyword>
<evidence type="ECO:0000313" key="1">
    <source>
        <dbReference type="EMBL" id="GAA3800983.1"/>
    </source>
</evidence>
<organism evidence="1 2">
    <name type="scientific">Amycolatopsis tucumanensis</name>
    <dbReference type="NCBI Taxonomy" id="401106"/>
    <lineage>
        <taxon>Bacteria</taxon>
        <taxon>Bacillati</taxon>
        <taxon>Actinomycetota</taxon>
        <taxon>Actinomycetes</taxon>
        <taxon>Pseudonocardiales</taxon>
        <taxon>Pseudonocardiaceae</taxon>
        <taxon>Amycolatopsis</taxon>
    </lineage>
</organism>
<proteinExistence type="predicted"/>
<accession>A0ABP7HRK6</accession>
<dbReference type="Proteomes" id="UP001501624">
    <property type="component" value="Unassembled WGS sequence"/>
</dbReference>
<evidence type="ECO:0000313" key="2">
    <source>
        <dbReference type="Proteomes" id="UP001501624"/>
    </source>
</evidence>
<gene>
    <name evidence="1" type="ORF">GCM10022380_18100</name>
</gene>
<dbReference type="RefSeq" id="WP_345069795.1">
    <property type="nucleotide sequence ID" value="NZ_BAABCM010000001.1"/>
</dbReference>
<sequence>MTDAEVYAMIDSLGDVGRKLAKARTDSLAGLYEALNLAVRYEHDSQAVQVTIQPVMRVNSVRVRGGIDHYAHALYRRNHFELP</sequence>
<protein>
    <submittedName>
        <fullName evidence="1">Uncharacterized protein</fullName>
    </submittedName>
</protein>
<dbReference type="EMBL" id="BAABCM010000001">
    <property type="protein sequence ID" value="GAA3800983.1"/>
    <property type="molecule type" value="Genomic_DNA"/>
</dbReference>